<name>A0ABX9XHC7_9PSED</name>
<comment type="caution">
    <text evidence="1">The sequence shown here is derived from an EMBL/GenBank/DDBJ whole genome shotgun (WGS) entry which is preliminary data.</text>
</comment>
<dbReference type="EMBL" id="RKKU01000024">
    <property type="protein sequence ID" value="ROZ82131.1"/>
    <property type="molecule type" value="Genomic_DNA"/>
</dbReference>
<keyword evidence="2" id="KW-1185">Reference proteome</keyword>
<dbReference type="Proteomes" id="UP000275199">
    <property type="component" value="Unassembled WGS sequence"/>
</dbReference>
<accession>A0ABX9XHC7</accession>
<sequence length="207" mass="22831">MPQRVRPIITSDDKEKCKALAALQLSDADIAIAEGLPTELEEVDAVADDESLARLIEDPTHVELDDPDIRMSLACTPATFGDAFNKGLSVRRLDMTTRAEVDDFGVKRAMREGVRRRVYLGFVACEASELRNARTESEVEGAVGPRTLSVFSTPLDEAHSHADVCVHRKLNRLAKEDLKSFFWEVFQGAKFVAQAIKDLDASSQPTA</sequence>
<gene>
    <name evidence="1" type="ORF">EF096_15845</name>
</gene>
<evidence type="ECO:0000313" key="2">
    <source>
        <dbReference type="Proteomes" id="UP000275199"/>
    </source>
</evidence>
<protein>
    <submittedName>
        <fullName evidence="1">Uncharacterized protein</fullName>
    </submittedName>
</protein>
<dbReference type="RefSeq" id="WP_123890763.1">
    <property type="nucleotide sequence ID" value="NZ_RKKU01000024.1"/>
</dbReference>
<organism evidence="1 2">
    <name type="scientific">Pseudomonas neustonica</name>
    <dbReference type="NCBI Taxonomy" id="2487346"/>
    <lineage>
        <taxon>Bacteria</taxon>
        <taxon>Pseudomonadati</taxon>
        <taxon>Pseudomonadota</taxon>
        <taxon>Gammaproteobacteria</taxon>
        <taxon>Pseudomonadales</taxon>
        <taxon>Pseudomonadaceae</taxon>
        <taxon>Pseudomonas</taxon>
    </lineage>
</organism>
<evidence type="ECO:0000313" key="1">
    <source>
        <dbReference type="EMBL" id="ROZ82131.1"/>
    </source>
</evidence>
<proteinExistence type="predicted"/>
<reference evidence="1 2" key="1">
    <citation type="submission" date="2018-11" db="EMBL/GenBank/DDBJ databases">
        <authorList>
            <person name="Jang G.I."/>
            <person name="Hwang C.Y."/>
        </authorList>
    </citation>
    <scope>NUCLEOTIDE SEQUENCE [LARGE SCALE GENOMIC DNA]</scope>
    <source>
        <strain evidence="1 2">SSM26</strain>
    </source>
</reference>